<dbReference type="GO" id="GO:0051082">
    <property type="term" value="F:unfolded protein binding"/>
    <property type="evidence" value="ECO:0007669"/>
    <property type="project" value="InterPro"/>
</dbReference>
<dbReference type="eggNOG" id="KOG3047">
    <property type="taxonomic scope" value="Eukaryota"/>
</dbReference>
<sequence>MEKYVKSRQMYMKYLEEVSENVFHPRINEGDKQFKKLQKECEEYAKLKFTCQRLLSEASKVIEGKTEIGQRVFMNMEVRDTKHVVVKLSEDVLVELPLQEAMKVCDRKMDMLKNLMEKIQASTTRLKAELTMLLASMDLPYTEPYRFTLPPDFPFRMEV</sequence>
<dbReference type="PANTHER" id="PTHR12674:SF5">
    <property type="entry name" value="SPINDLE AND KINETOCHORE-ASSOCIATED PROTEIN 2"/>
    <property type="match status" value="1"/>
</dbReference>
<dbReference type="EMBL" id="WUAV01000004">
    <property type="protein sequence ID" value="KAF1758257.1"/>
    <property type="molecule type" value="Genomic_DNA"/>
</dbReference>
<dbReference type="GO" id="GO:0005737">
    <property type="term" value="C:cytoplasm"/>
    <property type="evidence" value="ECO:0007669"/>
    <property type="project" value="TreeGrafter"/>
</dbReference>
<proteinExistence type="inferred from homology"/>
<reference evidence="4" key="1">
    <citation type="submission" date="2007-07" db="EMBL/GenBank/DDBJ databases">
        <title>PCAP assembly of the Caenorhabditis remanei genome.</title>
        <authorList>
            <consortium name="The Caenorhabditis remanei Sequencing Consortium"/>
            <person name="Wilson R.K."/>
        </authorList>
    </citation>
    <scope>NUCLEOTIDE SEQUENCE [LARGE SCALE GENOMIC DNA]</scope>
    <source>
        <strain evidence="4">PB4641</strain>
    </source>
</reference>
<dbReference type="AlphaFoldDB" id="E3M6S6"/>
<dbReference type="OrthoDB" id="433124at2759"/>
<dbReference type="SUPFAM" id="SSF46579">
    <property type="entry name" value="Prefoldin"/>
    <property type="match status" value="1"/>
</dbReference>
<name>E3M6S6_CAERE</name>
<accession>E3M6S6</accession>
<dbReference type="EMBL" id="DS268426">
    <property type="protein sequence ID" value="EFO93190.1"/>
    <property type="molecule type" value="Genomic_DNA"/>
</dbReference>
<dbReference type="Proteomes" id="UP000008281">
    <property type="component" value="Unassembled WGS sequence"/>
</dbReference>
<dbReference type="Gene3D" id="1.10.287.370">
    <property type="match status" value="1"/>
</dbReference>
<dbReference type="GO" id="GO:1990113">
    <property type="term" value="P:RNA polymerase I assembly"/>
    <property type="evidence" value="ECO:0007669"/>
    <property type="project" value="TreeGrafter"/>
</dbReference>
<protein>
    <submittedName>
        <fullName evidence="4">Uncharacterized protein</fullName>
    </submittedName>
</protein>
<comment type="subunit">
    <text evidence="2">Heterohexamer of two PFD-alpha type and four PFD-beta type subunits.</text>
</comment>
<feature type="coiled-coil region" evidence="3">
    <location>
        <begin position="98"/>
        <end position="129"/>
    </location>
</feature>
<evidence type="ECO:0000256" key="1">
    <source>
        <dbReference type="ARBA" id="ARBA00010048"/>
    </source>
</evidence>
<evidence type="ECO:0000256" key="2">
    <source>
        <dbReference type="ARBA" id="ARBA00011695"/>
    </source>
</evidence>
<dbReference type="GeneID" id="9829135"/>
<keyword evidence="6" id="KW-1185">Reference proteome</keyword>
<comment type="similarity">
    <text evidence="1">Belongs to the prefoldin subunit alpha family.</text>
</comment>
<dbReference type="CTD" id="9829135"/>
<organism evidence="6">
    <name type="scientific">Caenorhabditis remanei</name>
    <name type="common">Caenorhabditis vulgaris</name>
    <dbReference type="NCBI Taxonomy" id="31234"/>
    <lineage>
        <taxon>Eukaryota</taxon>
        <taxon>Metazoa</taxon>
        <taxon>Ecdysozoa</taxon>
        <taxon>Nematoda</taxon>
        <taxon>Chromadorea</taxon>
        <taxon>Rhabditida</taxon>
        <taxon>Rhabditina</taxon>
        <taxon>Rhabditomorpha</taxon>
        <taxon>Rhabditoidea</taxon>
        <taxon>Rhabditidae</taxon>
        <taxon>Peloderinae</taxon>
        <taxon>Caenorhabditis</taxon>
    </lineage>
</organism>
<dbReference type="RefSeq" id="XP_003108390.1">
    <property type="nucleotide sequence ID" value="XM_003108342.1"/>
</dbReference>
<dbReference type="FunCoup" id="E3M6S6">
    <property type="interactions" value="744"/>
</dbReference>
<evidence type="ECO:0000313" key="6">
    <source>
        <dbReference type="Proteomes" id="UP000008281"/>
    </source>
</evidence>
<dbReference type="InterPro" id="IPR004127">
    <property type="entry name" value="Prefoldin_subunit_alpha"/>
</dbReference>
<dbReference type="HOGENOM" id="CLU_1662434_0_0_1"/>
<dbReference type="OMA" id="PPDFPFR"/>
<evidence type="ECO:0000313" key="4">
    <source>
        <dbReference type="EMBL" id="EFO93190.1"/>
    </source>
</evidence>
<dbReference type="GO" id="GO:1990115">
    <property type="term" value="P:RNA polymerase III assembly"/>
    <property type="evidence" value="ECO:0007669"/>
    <property type="project" value="TreeGrafter"/>
</dbReference>
<evidence type="ECO:0000313" key="7">
    <source>
        <dbReference type="Proteomes" id="UP000483820"/>
    </source>
</evidence>
<dbReference type="KEGG" id="crq:GCK72_014715"/>
<evidence type="ECO:0000256" key="3">
    <source>
        <dbReference type="SAM" id="Coils"/>
    </source>
</evidence>
<gene>
    <name evidence="4" type="ORF">CRE_10009</name>
    <name evidence="5" type="ORF">GCK72_014715</name>
</gene>
<dbReference type="InParanoid" id="E3M6S6"/>
<keyword evidence="3" id="KW-0175">Coiled coil</keyword>
<dbReference type="GO" id="GO:0016272">
    <property type="term" value="C:prefoldin complex"/>
    <property type="evidence" value="ECO:0007669"/>
    <property type="project" value="InterPro"/>
</dbReference>
<dbReference type="Proteomes" id="UP000483820">
    <property type="component" value="Chromosome IV"/>
</dbReference>
<dbReference type="GO" id="GO:1990114">
    <property type="term" value="P:RNA polymerase II core complex assembly"/>
    <property type="evidence" value="ECO:0007669"/>
    <property type="project" value="TreeGrafter"/>
</dbReference>
<evidence type="ECO:0000313" key="5">
    <source>
        <dbReference type="EMBL" id="KAF1758257.1"/>
    </source>
</evidence>
<dbReference type="PANTHER" id="PTHR12674">
    <property type="entry name" value="PREFOLDIN SUBUNIT 5"/>
    <property type="match status" value="1"/>
</dbReference>
<dbReference type="GO" id="GO:0006457">
    <property type="term" value="P:protein folding"/>
    <property type="evidence" value="ECO:0007669"/>
    <property type="project" value="InterPro"/>
</dbReference>
<dbReference type="InterPro" id="IPR011599">
    <property type="entry name" value="PFD_alpha_archaea"/>
</dbReference>
<reference evidence="5 7" key="2">
    <citation type="submission" date="2019-12" db="EMBL/GenBank/DDBJ databases">
        <title>Chromosome-level assembly of the Caenorhabditis remanei genome.</title>
        <authorList>
            <person name="Teterina A.A."/>
            <person name="Willis J.H."/>
            <person name="Phillips P.C."/>
        </authorList>
    </citation>
    <scope>NUCLEOTIDE SEQUENCE [LARGE SCALE GENOMIC DNA]</scope>
    <source>
        <strain evidence="5 7">PX506</strain>
        <tissue evidence="5">Whole organism</tissue>
    </source>
</reference>
<dbReference type="Pfam" id="PF02996">
    <property type="entry name" value="Prefoldin"/>
    <property type="match status" value="1"/>
</dbReference>
<dbReference type="InterPro" id="IPR009053">
    <property type="entry name" value="Prefoldin"/>
</dbReference>
<dbReference type="STRING" id="31234.E3M6S6"/>